<accession>A0A1H1N4D5</accession>
<dbReference type="InterPro" id="IPR018110">
    <property type="entry name" value="Mandel_Rmase/mucon_lact_enz_CS"/>
</dbReference>
<dbReference type="GO" id="GO:0009063">
    <property type="term" value="P:amino acid catabolic process"/>
    <property type="evidence" value="ECO:0007669"/>
    <property type="project" value="InterPro"/>
</dbReference>
<dbReference type="InterPro" id="IPR029065">
    <property type="entry name" value="Enolase_C-like"/>
</dbReference>
<dbReference type="PROSITE" id="PS00908">
    <property type="entry name" value="MR_MLE_1"/>
    <property type="match status" value="1"/>
</dbReference>
<dbReference type="InterPro" id="IPR013342">
    <property type="entry name" value="Mandelate_racemase_C"/>
</dbReference>
<keyword evidence="2" id="KW-0479">Metal-binding</keyword>
<dbReference type="SUPFAM" id="SSF51604">
    <property type="entry name" value="Enolase C-terminal domain-like"/>
    <property type="match status" value="1"/>
</dbReference>
<dbReference type="GO" id="GO:0016052">
    <property type="term" value="P:carbohydrate catabolic process"/>
    <property type="evidence" value="ECO:0007669"/>
    <property type="project" value="TreeGrafter"/>
</dbReference>
<dbReference type="SFLD" id="SFLDS00001">
    <property type="entry name" value="Enolase"/>
    <property type="match status" value="1"/>
</dbReference>
<protein>
    <submittedName>
        <fullName evidence="5">L-alanine-DL-glutamate epimerase</fullName>
    </submittedName>
</protein>
<evidence type="ECO:0000256" key="2">
    <source>
        <dbReference type="ARBA" id="ARBA00022723"/>
    </source>
</evidence>
<dbReference type="SMART" id="SM00922">
    <property type="entry name" value="MR_MLE"/>
    <property type="match status" value="1"/>
</dbReference>
<dbReference type="STRING" id="630515.SAMN04489812_0379"/>
<feature type="domain" description="Mandelate racemase/muconate lactonizing enzyme C-terminal" evidence="4">
    <location>
        <begin position="154"/>
        <end position="255"/>
    </location>
</feature>
<evidence type="ECO:0000259" key="4">
    <source>
        <dbReference type="SMART" id="SM00922"/>
    </source>
</evidence>
<dbReference type="InterPro" id="IPR029017">
    <property type="entry name" value="Enolase-like_N"/>
</dbReference>
<dbReference type="PANTHER" id="PTHR13794:SF58">
    <property type="entry name" value="MITOCHONDRIAL ENOLASE SUPERFAMILY MEMBER 1"/>
    <property type="match status" value="1"/>
</dbReference>
<evidence type="ECO:0000313" key="5">
    <source>
        <dbReference type="EMBL" id="SDR93913.1"/>
    </source>
</evidence>
<organism evidence="5 6">
    <name type="scientific">Microlunatus soli</name>
    <dbReference type="NCBI Taxonomy" id="630515"/>
    <lineage>
        <taxon>Bacteria</taxon>
        <taxon>Bacillati</taxon>
        <taxon>Actinomycetota</taxon>
        <taxon>Actinomycetes</taxon>
        <taxon>Propionibacteriales</taxon>
        <taxon>Propionibacteriaceae</taxon>
        <taxon>Microlunatus</taxon>
    </lineage>
</organism>
<dbReference type="SFLD" id="SFLDG00179">
    <property type="entry name" value="mandelate_racemase"/>
    <property type="match status" value="1"/>
</dbReference>
<dbReference type="GO" id="GO:0016836">
    <property type="term" value="F:hydro-lyase activity"/>
    <property type="evidence" value="ECO:0007669"/>
    <property type="project" value="TreeGrafter"/>
</dbReference>
<dbReference type="AlphaFoldDB" id="A0A1H1N4D5"/>
<sequence length="374" mass="40486">MTPGESEPPDTDRTPLIGSVRARAFRIPTDGTESDATLSWDATTLVVVDVDAGAVHGLGWTYDDTGCVALINDKLAAAVVGQPLLDVPRSWMIMQHELRNVGRPGMASCALSAVDIALWDAAARTLELPLSDLLGRCHDQVPVYGSGGFTSQTEDELIAQLRRWVVELRLPRVKIKIGEDRGKRIDRDLDRIRLARDTIGDVVDLLVDANGGYSVGQARRVGHRLDDLGVTWFEEPVSSDDHDGLGLLRQCCAADIAAGEYGYDLAYFASMVPVVDCLQIDVTRCGGYTEWRRAAAVAAAANREVSAHCAPNLSVPVAASTQNFRHIEWFVDHERIESELFDGCLDPTGGEVAPRSAIGHGLSLREEAAAVYAV</sequence>
<evidence type="ECO:0000256" key="3">
    <source>
        <dbReference type="ARBA" id="ARBA00022842"/>
    </source>
</evidence>
<dbReference type="Proteomes" id="UP000199103">
    <property type="component" value="Chromosome I"/>
</dbReference>
<dbReference type="GO" id="GO:0000287">
    <property type="term" value="F:magnesium ion binding"/>
    <property type="evidence" value="ECO:0007669"/>
    <property type="project" value="TreeGrafter"/>
</dbReference>
<dbReference type="RefSeq" id="WP_091518996.1">
    <property type="nucleotide sequence ID" value="NZ_LT629772.1"/>
</dbReference>
<dbReference type="Pfam" id="PF13378">
    <property type="entry name" value="MR_MLE_C"/>
    <property type="match status" value="1"/>
</dbReference>
<keyword evidence="3" id="KW-0460">Magnesium</keyword>
<dbReference type="InterPro" id="IPR036849">
    <property type="entry name" value="Enolase-like_C_sf"/>
</dbReference>
<dbReference type="PANTHER" id="PTHR13794">
    <property type="entry name" value="ENOLASE SUPERFAMILY, MANDELATE RACEMASE"/>
    <property type="match status" value="1"/>
</dbReference>
<name>A0A1H1N4D5_9ACTN</name>
<dbReference type="InterPro" id="IPR046945">
    <property type="entry name" value="RHMD-like"/>
</dbReference>
<dbReference type="SUPFAM" id="SSF54826">
    <property type="entry name" value="Enolase N-terminal domain-like"/>
    <property type="match status" value="1"/>
</dbReference>
<proteinExistence type="predicted"/>
<reference evidence="5 6" key="1">
    <citation type="submission" date="2016-10" db="EMBL/GenBank/DDBJ databases">
        <authorList>
            <person name="de Groot N.N."/>
        </authorList>
    </citation>
    <scope>NUCLEOTIDE SEQUENCE [LARGE SCALE GENOMIC DNA]</scope>
    <source>
        <strain evidence="5 6">DSM 21800</strain>
    </source>
</reference>
<evidence type="ECO:0000256" key="1">
    <source>
        <dbReference type="ARBA" id="ARBA00001946"/>
    </source>
</evidence>
<dbReference type="InterPro" id="IPR013341">
    <property type="entry name" value="Mandelate_racemase_N_dom"/>
</dbReference>
<evidence type="ECO:0000313" key="6">
    <source>
        <dbReference type="Proteomes" id="UP000199103"/>
    </source>
</evidence>
<keyword evidence="6" id="KW-1185">Reference proteome</keyword>
<dbReference type="OrthoDB" id="9802699at2"/>
<dbReference type="EMBL" id="LT629772">
    <property type="protein sequence ID" value="SDR93913.1"/>
    <property type="molecule type" value="Genomic_DNA"/>
</dbReference>
<dbReference type="Gene3D" id="3.30.390.10">
    <property type="entry name" value="Enolase-like, N-terminal domain"/>
    <property type="match status" value="1"/>
</dbReference>
<gene>
    <name evidence="5" type="ORF">SAMN04489812_0379</name>
</gene>
<dbReference type="Pfam" id="PF02746">
    <property type="entry name" value="MR_MLE_N"/>
    <property type="match status" value="1"/>
</dbReference>
<comment type="cofactor">
    <cofactor evidence="1">
        <name>Mg(2+)</name>
        <dbReference type="ChEBI" id="CHEBI:18420"/>
    </cofactor>
</comment>
<dbReference type="Gene3D" id="3.20.20.120">
    <property type="entry name" value="Enolase-like C-terminal domain"/>
    <property type="match status" value="1"/>
</dbReference>